<protein>
    <submittedName>
        <fullName evidence="1">Uncharacterized protein</fullName>
    </submittedName>
</protein>
<reference evidence="1 2" key="1">
    <citation type="submission" date="2021-12" db="EMBL/GenBank/DDBJ databases">
        <title>Genome sequencing of bacteria with rrn-lacking chromosome and rrn-plasmid.</title>
        <authorList>
            <person name="Anda M."/>
            <person name="Iwasaki W."/>
        </authorList>
    </citation>
    <scope>NUCLEOTIDE SEQUENCE [LARGE SCALE GENOMIC DNA]</scope>
    <source>
        <strain evidence="1 2">NBRC 101262</strain>
        <plasmid evidence="1 2">pPP2</plasmid>
    </source>
</reference>
<dbReference type="EMBL" id="AP025294">
    <property type="protein sequence ID" value="BDD01437.1"/>
    <property type="molecule type" value="Genomic_DNA"/>
</dbReference>
<gene>
    <name evidence="1" type="ORF">PEPS_37170</name>
</gene>
<geneLocation type="plasmid" evidence="1 2">
    <name>pPP2</name>
</geneLocation>
<sequence>MYFLKKIFNKTASERFTKNYLRIYANIDKVEYSDQEKSELINALKSIADEFYQKPKLAFDIRGSGYGISKGDETLGIKAFTNRLSQKGLSNLDGVSVQIKDKNYYSSFSIMTNEYQTLKRVDIEFNWQHEGEESLSFFNNILRSIVDVVSIEYAYCYPDNETLSESGEWRVKTTPLSITSYQTDSEKLWNSSMEQIKDGKIKKLYPINIFNERQKTSMEWLKREMEILMLTDSIEIWKSPKLFREGIKVKNAIIY</sequence>
<name>A0ABM7VKB2_9BACT</name>
<dbReference type="Proteomes" id="UP001354989">
    <property type="component" value="Plasmid pPP2"/>
</dbReference>
<keyword evidence="1" id="KW-0614">Plasmid</keyword>
<accession>A0ABM7VKB2</accession>
<evidence type="ECO:0000313" key="2">
    <source>
        <dbReference type="Proteomes" id="UP001354989"/>
    </source>
</evidence>
<organism evidence="1 2">
    <name type="scientific">Persicobacter psychrovividus</name>
    <dbReference type="NCBI Taxonomy" id="387638"/>
    <lineage>
        <taxon>Bacteria</taxon>
        <taxon>Pseudomonadati</taxon>
        <taxon>Bacteroidota</taxon>
        <taxon>Cytophagia</taxon>
        <taxon>Cytophagales</taxon>
        <taxon>Persicobacteraceae</taxon>
        <taxon>Persicobacter</taxon>
    </lineage>
</organism>
<keyword evidence="2" id="KW-1185">Reference proteome</keyword>
<evidence type="ECO:0000313" key="1">
    <source>
        <dbReference type="EMBL" id="BDD01437.1"/>
    </source>
</evidence>
<proteinExistence type="predicted"/>